<dbReference type="AlphaFoldDB" id="A0A8S3S368"/>
<dbReference type="PANTHER" id="PTHR37984">
    <property type="entry name" value="PROTEIN CBG26694"/>
    <property type="match status" value="1"/>
</dbReference>
<dbReference type="Proteomes" id="UP000683360">
    <property type="component" value="Unassembled WGS sequence"/>
</dbReference>
<dbReference type="InterPro" id="IPR050951">
    <property type="entry name" value="Retrovirus_Pol_polyprotein"/>
</dbReference>
<feature type="region of interest" description="Disordered" evidence="1">
    <location>
        <begin position="315"/>
        <end position="373"/>
    </location>
</feature>
<dbReference type="OrthoDB" id="6118997at2759"/>
<evidence type="ECO:0000259" key="2">
    <source>
        <dbReference type="PROSITE" id="PS50994"/>
    </source>
</evidence>
<accession>A0A8S3S368</accession>
<dbReference type="PROSITE" id="PS50994">
    <property type="entry name" value="INTEGRASE"/>
    <property type="match status" value="1"/>
</dbReference>
<dbReference type="GO" id="GO:0003676">
    <property type="term" value="F:nucleic acid binding"/>
    <property type="evidence" value="ECO:0007669"/>
    <property type="project" value="InterPro"/>
</dbReference>
<dbReference type="InterPro" id="IPR036397">
    <property type="entry name" value="RNaseH_sf"/>
</dbReference>
<proteinExistence type="predicted"/>
<dbReference type="GO" id="GO:0015074">
    <property type="term" value="P:DNA integration"/>
    <property type="evidence" value="ECO:0007669"/>
    <property type="project" value="InterPro"/>
</dbReference>
<comment type="caution">
    <text evidence="3">The sequence shown here is derived from an EMBL/GenBank/DDBJ whole genome shotgun (WGS) entry which is preliminary data.</text>
</comment>
<feature type="domain" description="Integrase catalytic" evidence="2">
    <location>
        <begin position="29"/>
        <end position="192"/>
    </location>
</feature>
<dbReference type="PANTHER" id="PTHR37984:SF5">
    <property type="entry name" value="PROTEIN NYNRIN-LIKE"/>
    <property type="match status" value="1"/>
</dbReference>
<organism evidence="3 4">
    <name type="scientific">Mytilus edulis</name>
    <name type="common">Blue mussel</name>
    <dbReference type="NCBI Taxonomy" id="6550"/>
    <lineage>
        <taxon>Eukaryota</taxon>
        <taxon>Metazoa</taxon>
        <taxon>Spiralia</taxon>
        <taxon>Lophotrochozoa</taxon>
        <taxon>Mollusca</taxon>
        <taxon>Bivalvia</taxon>
        <taxon>Autobranchia</taxon>
        <taxon>Pteriomorphia</taxon>
        <taxon>Mytilida</taxon>
        <taxon>Mytiloidea</taxon>
        <taxon>Mytilidae</taxon>
        <taxon>Mytilinae</taxon>
        <taxon>Mytilus</taxon>
    </lineage>
</organism>
<reference evidence="3" key="1">
    <citation type="submission" date="2021-03" db="EMBL/GenBank/DDBJ databases">
        <authorList>
            <person name="Bekaert M."/>
        </authorList>
    </citation>
    <scope>NUCLEOTIDE SEQUENCE</scope>
</reference>
<dbReference type="EMBL" id="CAJPWZ010001475">
    <property type="protein sequence ID" value="CAG2216258.1"/>
    <property type="molecule type" value="Genomic_DNA"/>
</dbReference>
<dbReference type="Pfam" id="PF00665">
    <property type="entry name" value="rve"/>
    <property type="match status" value="1"/>
</dbReference>
<feature type="compositionally biased region" description="Basic and acidic residues" evidence="1">
    <location>
        <begin position="333"/>
        <end position="342"/>
    </location>
</feature>
<dbReference type="Pfam" id="PF12259">
    <property type="entry name" value="Baculo_F"/>
    <property type="match status" value="1"/>
</dbReference>
<dbReference type="FunFam" id="3.30.420.10:FF:000032">
    <property type="entry name" value="Retrovirus-related Pol polyprotein from transposon 297-like Protein"/>
    <property type="match status" value="1"/>
</dbReference>
<name>A0A8S3S368_MYTED</name>
<evidence type="ECO:0000313" key="4">
    <source>
        <dbReference type="Proteomes" id="UP000683360"/>
    </source>
</evidence>
<dbReference type="InterPro" id="IPR012337">
    <property type="entry name" value="RNaseH-like_sf"/>
</dbReference>
<dbReference type="Gene3D" id="3.30.420.10">
    <property type="entry name" value="Ribonuclease H-like superfamily/Ribonuclease H"/>
    <property type="match status" value="1"/>
</dbReference>
<dbReference type="SUPFAM" id="SSF53098">
    <property type="entry name" value="Ribonuclease H-like"/>
    <property type="match status" value="1"/>
</dbReference>
<keyword evidence="4" id="KW-1185">Reference proteome</keyword>
<sequence>MYQAVADYIRGCDACQRAKPHVHAKRVPLTPMPITDTFARWHIDLIGPFKETKLGYRHILIVVCAFSKWTEAFPVRSETAAEIADVLHKEVFSRYGSPTSLVSDRGQGFMSKLVAAVTQIYNVKHYFTSSYHPQTNSVAERTNKTVIQCLRTIVDENQSNWAELLPGILMAFRMSPSASSEFSPYHLLFGKEMNLPVDTTLLPKTDINKNLKVHIENIMDCLKIAKRCATDNLKYAQEKQKKHYDKNTALPKFEIQDLVLIYNPKVPVGLASKLHRKQDGPFYIVAKGLNHTYKLRRCEDNKMLKSMIYANGLKLYTPPDHRPDQNAPPPDVPRPDPRREEQPNFQNPVPPLNPNNDEIVPNPDSDISDTDEPADDVISHLSALKKDVASNVNSTVEIIHQLIPKADFKINTASTQSRSKRGLFNFVGSISRSLFGTATVKDVQKLARHVNILINRNNKFAKAMTEHDQLLSSFMSKTDERFQNIVLGVQQNHDIMVNLTSETSKCVAHFEEVSVKLSNLLIDQMNLSSSVNKYLEELKINYMKWLRKVITFSHFSKYFEKYTEACSAYS</sequence>
<protein>
    <recommendedName>
        <fullName evidence="2">Integrase catalytic domain-containing protein</fullName>
    </recommendedName>
</protein>
<evidence type="ECO:0000256" key="1">
    <source>
        <dbReference type="SAM" id="MobiDB-lite"/>
    </source>
</evidence>
<dbReference type="InterPro" id="IPR022048">
    <property type="entry name" value="Envelope_fusion-like"/>
</dbReference>
<dbReference type="InterPro" id="IPR001584">
    <property type="entry name" value="Integrase_cat-core"/>
</dbReference>
<evidence type="ECO:0000313" key="3">
    <source>
        <dbReference type="EMBL" id="CAG2216258.1"/>
    </source>
</evidence>
<gene>
    <name evidence="3" type="ORF">MEDL_29997</name>
</gene>